<keyword evidence="1" id="KW-1133">Transmembrane helix</keyword>
<organism evidence="2">
    <name type="scientific">Bactrocera latifrons</name>
    <name type="common">Malaysian fruit fly</name>
    <name type="synonym">Chaetodacus latifrons</name>
    <dbReference type="NCBI Taxonomy" id="174628"/>
    <lineage>
        <taxon>Eukaryota</taxon>
        <taxon>Metazoa</taxon>
        <taxon>Ecdysozoa</taxon>
        <taxon>Arthropoda</taxon>
        <taxon>Hexapoda</taxon>
        <taxon>Insecta</taxon>
        <taxon>Pterygota</taxon>
        <taxon>Neoptera</taxon>
        <taxon>Endopterygota</taxon>
        <taxon>Diptera</taxon>
        <taxon>Brachycera</taxon>
        <taxon>Muscomorpha</taxon>
        <taxon>Tephritoidea</taxon>
        <taxon>Tephritidae</taxon>
        <taxon>Bactrocera</taxon>
        <taxon>Bactrocera</taxon>
    </lineage>
</organism>
<sequence length="115" mass="13014">FFLKRQCSKYNFILIFGVLTAYQISSKLVLFFLHIFLKNNRSYNMSRRPLGPGPGAYMLPSSFGYSNNEPTGRRSPGYSFGLRGPDDIKKAGPGPGAYKTDALTRYGKSRYFNYS</sequence>
<dbReference type="AlphaFoldDB" id="A0A0K8W5R4"/>
<keyword evidence="1" id="KW-0472">Membrane</keyword>
<proteinExistence type="predicted"/>
<feature type="transmembrane region" description="Helical" evidence="1">
    <location>
        <begin position="12"/>
        <end position="37"/>
    </location>
</feature>
<protein>
    <recommendedName>
        <fullName evidence="3">Outer dense fiber protein 3-B</fullName>
    </recommendedName>
</protein>
<evidence type="ECO:0000313" key="2">
    <source>
        <dbReference type="EMBL" id="JAI46389.1"/>
    </source>
</evidence>
<evidence type="ECO:0000256" key="1">
    <source>
        <dbReference type="SAM" id="Phobius"/>
    </source>
</evidence>
<dbReference type="Pfam" id="PF07004">
    <property type="entry name" value="SHIPPO-rpt"/>
    <property type="match status" value="2"/>
</dbReference>
<gene>
    <name evidence="2" type="ORF">c0_g1_i1</name>
</gene>
<keyword evidence="1" id="KW-0812">Transmembrane</keyword>
<feature type="non-terminal residue" evidence="2">
    <location>
        <position position="1"/>
    </location>
</feature>
<evidence type="ECO:0008006" key="3">
    <source>
        <dbReference type="Google" id="ProtNLM"/>
    </source>
</evidence>
<dbReference type="EMBL" id="GDHF01005925">
    <property type="protein sequence ID" value="JAI46389.1"/>
    <property type="molecule type" value="Transcribed_RNA"/>
</dbReference>
<dbReference type="InterPro" id="IPR010736">
    <property type="entry name" value="SHIPPO-rpt"/>
</dbReference>
<name>A0A0K8W5R4_BACLA</name>
<accession>A0A0K8W5R4</accession>
<dbReference type="OrthoDB" id="429991at2759"/>
<reference evidence="2" key="1">
    <citation type="submission" date="2015-06" db="EMBL/GenBank/DDBJ databases">
        <authorList>
            <person name="Hoefler B.C."/>
            <person name="Straight P.D."/>
        </authorList>
    </citation>
    <scope>NUCLEOTIDE SEQUENCE</scope>
</reference>